<feature type="region of interest" description="Disordered" evidence="1">
    <location>
        <begin position="108"/>
        <end position="154"/>
    </location>
</feature>
<feature type="compositionally biased region" description="Polar residues" evidence="1">
    <location>
        <begin position="120"/>
        <end position="137"/>
    </location>
</feature>
<dbReference type="Pfam" id="PF04426">
    <property type="entry name" value="Bul1_C"/>
    <property type="match status" value="1"/>
</dbReference>
<feature type="compositionally biased region" description="Low complexity" evidence="1">
    <location>
        <begin position="16"/>
        <end position="41"/>
    </location>
</feature>
<protein>
    <submittedName>
        <fullName evidence="4">LAFE_0G07404g1_1</fullName>
    </submittedName>
</protein>
<evidence type="ECO:0000256" key="1">
    <source>
        <dbReference type="SAM" id="MobiDB-lite"/>
    </source>
</evidence>
<gene>
    <name evidence="4" type="ORF">LAFE_0G07404G</name>
</gene>
<feature type="domain" description="Bul1 N-terminal" evidence="2">
    <location>
        <begin position="76"/>
        <end position="486"/>
    </location>
</feature>
<dbReference type="InterPro" id="IPR039634">
    <property type="entry name" value="Bul1-like"/>
</dbReference>
<keyword evidence="5" id="KW-1185">Reference proteome</keyword>
<dbReference type="AlphaFoldDB" id="A0A1G4MHT7"/>
<feature type="region of interest" description="Disordered" evidence="1">
    <location>
        <begin position="1"/>
        <end position="83"/>
    </location>
</feature>
<dbReference type="EMBL" id="LT598486">
    <property type="protein sequence ID" value="SCW03300.1"/>
    <property type="molecule type" value="Genomic_DNA"/>
</dbReference>
<evidence type="ECO:0000313" key="5">
    <source>
        <dbReference type="Proteomes" id="UP000190831"/>
    </source>
</evidence>
<organism evidence="4 5">
    <name type="scientific">Lachancea fermentati</name>
    <name type="common">Zygosaccharomyces fermentati</name>
    <dbReference type="NCBI Taxonomy" id="4955"/>
    <lineage>
        <taxon>Eukaryota</taxon>
        <taxon>Fungi</taxon>
        <taxon>Dikarya</taxon>
        <taxon>Ascomycota</taxon>
        <taxon>Saccharomycotina</taxon>
        <taxon>Saccharomycetes</taxon>
        <taxon>Saccharomycetales</taxon>
        <taxon>Saccharomycetaceae</taxon>
        <taxon>Lachancea</taxon>
    </lineage>
</organism>
<evidence type="ECO:0000313" key="4">
    <source>
        <dbReference type="EMBL" id="SCW03300.1"/>
    </source>
</evidence>
<dbReference type="InterPro" id="IPR022794">
    <property type="entry name" value="Bul1_C"/>
</dbReference>
<dbReference type="Pfam" id="PF04425">
    <property type="entry name" value="Bul1_N"/>
    <property type="match status" value="1"/>
</dbReference>
<proteinExistence type="predicted"/>
<evidence type="ECO:0000259" key="3">
    <source>
        <dbReference type="Pfam" id="PF04426"/>
    </source>
</evidence>
<dbReference type="PANTHER" id="PTHR31904">
    <property type="entry name" value="BYPASS OF STOP CODON PROTEIN 5-RELATED"/>
    <property type="match status" value="1"/>
</dbReference>
<feature type="compositionally biased region" description="Polar residues" evidence="1">
    <location>
        <begin position="74"/>
        <end position="83"/>
    </location>
</feature>
<sequence length="887" mass="99610">MGEQRRPRLRGRKTDSSVSRSRSTSPSLFFKSSSSSNLLRLKQARSPLRESRSISTTRATIDNAVAETEGNSEEFGNSKDSSNNLMIDVLPSFELYNALHRHIPRGNVNADHHDFPPTYQEVQTRNPSHTSLSTTSIPMDGTPTDGSSSSENLRSLSRDPYLNLESFSTVQEPIEDDLNDTDNIFIDKLYSLPKATMPIEIDIHVTKQVADPDRAMEEESILKEYTSGDIINGYVIIENKSSRPLKFEMFYVSLEGYTSVIDKDYGKRTVKRFLRMVDISASWSYSKIDVSSGINYTPGRLDYDNCYIGLNNNRTLEVGTKYKKFFMFKLPTQLLDISCKHEQFSHCLVPPSFGIDKNKSNGKYSGIKVNPMLGYGHLGTKGCPILTNDLSTDDVSINYTIDAKIVGKDVKTQKLNIMREKEYNLRFIPFGFCQPLLGERPPLKQIYSLTKLIQERIDSLTKVLNRLKKNENITVADISNTDISGSIVNVNEVDSSELLRLKLNQLYIDNRLDPACSSFPLKNGKLSSHKNLVEAEFSYSLKTKSKSSTKLKKGIFSGFASNGSSTSSSTQPKSSFKSGIIVLSAELPKEGLPYIEPSLLKKTNALEKQSKHNQDNWQSMIDSLTDDDLNILSKLNVRLRCIQAANSEPHSPPEINSLTTELICITAKSINSIPVKLNAELLLNEDKVSTVRSTFQQFRDQTRDLQKEFEENCAELNLLFNRSGGAETHQELRFTDFLSKQLITDIESMASLRVDIQPLQHVFKKQIHTLTFDDDSVSASMSKSNSTGSILSAPFSASSSNGNLHGATSEKMKEQLTREWIQSSESEYDRVITVNLCFNPNIKETLIPTFESCLLCRMYCVRVNIKFDGQVGTACIDIPVRIRKLEA</sequence>
<dbReference type="Proteomes" id="UP000190831">
    <property type="component" value="Chromosome G"/>
</dbReference>
<dbReference type="OMA" id="FFTFKFP"/>
<name>A0A1G4MHT7_LACFM</name>
<feature type="domain" description="Bul1 C-terminal" evidence="3">
    <location>
        <begin position="612"/>
        <end position="885"/>
    </location>
</feature>
<dbReference type="STRING" id="4955.A0A1G4MHT7"/>
<evidence type="ECO:0000259" key="2">
    <source>
        <dbReference type="Pfam" id="PF04425"/>
    </source>
</evidence>
<dbReference type="InterPro" id="IPR007519">
    <property type="entry name" value="Bul1_N"/>
</dbReference>
<reference evidence="4 5" key="1">
    <citation type="submission" date="2016-03" db="EMBL/GenBank/DDBJ databases">
        <authorList>
            <person name="Devillers H."/>
        </authorList>
    </citation>
    <scope>NUCLEOTIDE SEQUENCE [LARGE SCALE GENOMIC DNA]</scope>
    <source>
        <strain evidence="4">CBS 6772</strain>
    </source>
</reference>
<accession>A0A1G4MHT7</accession>
<dbReference type="PANTHER" id="PTHR31904:SF1">
    <property type="entry name" value="BYPASS OF STOP CODON PROTEIN 5-RELATED"/>
    <property type="match status" value="1"/>
</dbReference>
<dbReference type="OrthoDB" id="2283785at2759"/>